<dbReference type="Proteomes" id="UP001596119">
    <property type="component" value="Unassembled WGS sequence"/>
</dbReference>
<keyword evidence="2" id="KW-1185">Reference proteome</keyword>
<proteinExistence type="predicted"/>
<reference evidence="2" key="1">
    <citation type="journal article" date="2019" name="Int. J. Syst. Evol. Microbiol.">
        <title>The Global Catalogue of Microorganisms (GCM) 10K type strain sequencing project: providing services to taxonomists for standard genome sequencing and annotation.</title>
        <authorList>
            <consortium name="The Broad Institute Genomics Platform"/>
            <consortium name="The Broad Institute Genome Sequencing Center for Infectious Disease"/>
            <person name="Wu L."/>
            <person name="Ma J."/>
        </authorList>
    </citation>
    <scope>NUCLEOTIDE SEQUENCE [LARGE SCALE GENOMIC DNA]</scope>
    <source>
        <strain evidence="2">CGMCC 4.7397</strain>
    </source>
</reference>
<sequence length="132" mass="13881">MWELDTDLAGSWGADGSQPQYTWRSGVGVDASGDLLYVGGDRMSLHTLAQALRDAGAIRGMQLDVHSAMVDLFSYPRGVDAGVGGVPLLPSMPGTRSRYLVPDQRDFFAVTGLADISPAPSSPLGVRSDNGS</sequence>
<gene>
    <name evidence="1" type="ORF">ACFQH9_20210</name>
</gene>
<evidence type="ECO:0000313" key="1">
    <source>
        <dbReference type="EMBL" id="MFC5950597.1"/>
    </source>
</evidence>
<protein>
    <recommendedName>
        <fullName evidence="3">Phosphodiester glycosidase domain-containing protein</fullName>
    </recommendedName>
</protein>
<accession>A0ABW1IE44</accession>
<comment type="caution">
    <text evidence="1">The sequence shown here is derived from an EMBL/GenBank/DDBJ whole genome shotgun (WGS) entry which is preliminary data.</text>
</comment>
<evidence type="ECO:0000313" key="2">
    <source>
        <dbReference type="Proteomes" id="UP001596119"/>
    </source>
</evidence>
<evidence type="ECO:0008006" key="3">
    <source>
        <dbReference type="Google" id="ProtNLM"/>
    </source>
</evidence>
<organism evidence="1 2">
    <name type="scientific">Pseudonocardia lutea</name>
    <dbReference type="NCBI Taxonomy" id="2172015"/>
    <lineage>
        <taxon>Bacteria</taxon>
        <taxon>Bacillati</taxon>
        <taxon>Actinomycetota</taxon>
        <taxon>Actinomycetes</taxon>
        <taxon>Pseudonocardiales</taxon>
        <taxon>Pseudonocardiaceae</taxon>
        <taxon>Pseudonocardia</taxon>
    </lineage>
</organism>
<dbReference type="RefSeq" id="WP_379567748.1">
    <property type="nucleotide sequence ID" value="NZ_JBHSQK010000052.1"/>
</dbReference>
<dbReference type="EMBL" id="JBHSQK010000052">
    <property type="protein sequence ID" value="MFC5950597.1"/>
    <property type="molecule type" value="Genomic_DNA"/>
</dbReference>
<name>A0ABW1IE44_9PSEU</name>